<accession>A0ACC2DAV9</accession>
<keyword evidence="2" id="KW-1185">Reference proteome</keyword>
<dbReference type="EMBL" id="CM055097">
    <property type="protein sequence ID" value="KAJ7551289.1"/>
    <property type="molecule type" value="Genomic_DNA"/>
</dbReference>
<reference evidence="2" key="1">
    <citation type="journal article" date="2024" name="Proc. Natl. Acad. Sci. U.S.A.">
        <title>Extraordinary preservation of gene collinearity over three hundred million years revealed in homosporous lycophytes.</title>
        <authorList>
            <person name="Li C."/>
            <person name="Wickell D."/>
            <person name="Kuo L.Y."/>
            <person name="Chen X."/>
            <person name="Nie B."/>
            <person name="Liao X."/>
            <person name="Peng D."/>
            <person name="Ji J."/>
            <person name="Jenkins J."/>
            <person name="Williams M."/>
            <person name="Shu S."/>
            <person name="Plott C."/>
            <person name="Barry K."/>
            <person name="Rajasekar S."/>
            <person name="Grimwood J."/>
            <person name="Han X."/>
            <person name="Sun S."/>
            <person name="Hou Z."/>
            <person name="He W."/>
            <person name="Dai G."/>
            <person name="Sun C."/>
            <person name="Schmutz J."/>
            <person name="Leebens-Mack J.H."/>
            <person name="Li F.W."/>
            <person name="Wang L."/>
        </authorList>
    </citation>
    <scope>NUCLEOTIDE SEQUENCE [LARGE SCALE GENOMIC DNA]</scope>
    <source>
        <strain evidence="2">cv. PW_Plant_1</strain>
    </source>
</reference>
<dbReference type="Proteomes" id="UP001162992">
    <property type="component" value="Chromosome 6"/>
</dbReference>
<organism evidence="1 2">
    <name type="scientific">Diphasiastrum complanatum</name>
    <name type="common">Issler's clubmoss</name>
    <name type="synonym">Lycopodium complanatum</name>
    <dbReference type="NCBI Taxonomy" id="34168"/>
    <lineage>
        <taxon>Eukaryota</taxon>
        <taxon>Viridiplantae</taxon>
        <taxon>Streptophyta</taxon>
        <taxon>Embryophyta</taxon>
        <taxon>Tracheophyta</taxon>
        <taxon>Lycopodiopsida</taxon>
        <taxon>Lycopodiales</taxon>
        <taxon>Lycopodiaceae</taxon>
        <taxon>Lycopodioideae</taxon>
        <taxon>Diphasiastrum</taxon>
    </lineage>
</organism>
<evidence type="ECO:0000313" key="1">
    <source>
        <dbReference type="EMBL" id="KAJ7551289.1"/>
    </source>
</evidence>
<protein>
    <submittedName>
        <fullName evidence="1">Uncharacterized protein</fullName>
    </submittedName>
</protein>
<sequence>MALKISSTRMASLSRHALLASSQSIGHFDILRIACLFPPGSKRFCFRRRFTVLSMVQTTTPADAVPMTSSQGQSSSAVTSLLEKLRSRQARDAAFKSSPKLLQQPQLKEVAKAVEPLIVSFKELGLSDELMTAVHELKLLEPTEVQSLGIPAILKGESVVIASHTGSGKTLAYMLPLVQALRRDEADSGRTMKPNRPRAIVLCPTRELAEQVFQVAKSVCHHARFRPVMISGGGRMRPQEDMLNSPFDMVICTPGRLLMHINGGNMVYGDIKYVVLDEADTMFDRGFGPEVRKILAPLKNRASQIGDKGFQTVLVTATITKAVQKLLDEEFPDLKHIHTSTLHRKVASAKHQFIRLSGTENKLEALLQVLEPSITKGNHVMVFCNTLGSCRAVDHFLCENNVLTVNYHGEVPAEERTENLRKFKADYSTSGTPTLVCTDLAARGLDLHVDHVIMFDFPLNSIDYLHRTGRTARMGAKGKVTCLVAKRDQTLAGQIEEAITRGETLEALTSSKEKLEGIKRKEAAEKHKLKLKSEKKLGVKVRLRKESPKFPRTSKPGQSRYGTKVSSRKVLPKLSTNRSIRRSNNRNSSPQRALKAR</sequence>
<name>A0ACC2DAV9_DIPCM</name>
<comment type="caution">
    <text evidence="1">The sequence shown here is derived from an EMBL/GenBank/DDBJ whole genome shotgun (WGS) entry which is preliminary data.</text>
</comment>
<gene>
    <name evidence="1" type="ORF">O6H91_06G008700</name>
</gene>
<proteinExistence type="predicted"/>
<evidence type="ECO:0000313" key="2">
    <source>
        <dbReference type="Proteomes" id="UP001162992"/>
    </source>
</evidence>